<evidence type="ECO:0008006" key="3">
    <source>
        <dbReference type="Google" id="ProtNLM"/>
    </source>
</evidence>
<dbReference type="Proteomes" id="UP001217417">
    <property type="component" value="Unassembled WGS sequence"/>
</dbReference>
<dbReference type="AlphaFoldDB" id="A0AAD7VPM3"/>
<keyword evidence="2" id="KW-1185">Reference proteome</keyword>
<dbReference type="InterPro" id="IPR052184">
    <property type="entry name" value="SDR_enzymes"/>
</dbReference>
<reference evidence="1" key="1">
    <citation type="submission" date="2023-03" db="EMBL/GenBank/DDBJ databases">
        <title>Near-Complete genome sequence of Lipomyces tetrasporous NRRL Y-64009, an oleaginous yeast capable of growing on lignocellulosic hydrolysates.</title>
        <authorList>
            <consortium name="Lawrence Berkeley National Laboratory"/>
            <person name="Jagtap S.S."/>
            <person name="Liu J.-J."/>
            <person name="Walukiewicz H.E."/>
            <person name="Pangilinan J."/>
            <person name="Lipzen A."/>
            <person name="Ahrendt S."/>
            <person name="Koriabine M."/>
            <person name="Cobaugh K."/>
            <person name="Salamov A."/>
            <person name="Yoshinaga Y."/>
            <person name="Ng V."/>
            <person name="Daum C."/>
            <person name="Grigoriev I.V."/>
            <person name="Slininger P.J."/>
            <person name="Dien B.S."/>
            <person name="Jin Y.-S."/>
            <person name="Rao C.V."/>
        </authorList>
    </citation>
    <scope>NUCLEOTIDE SEQUENCE</scope>
    <source>
        <strain evidence="1">NRRL Y-64009</strain>
    </source>
</reference>
<dbReference type="SUPFAM" id="SSF51735">
    <property type="entry name" value="NAD(P)-binding Rossmann-fold domains"/>
    <property type="match status" value="1"/>
</dbReference>
<dbReference type="GO" id="GO:0016616">
    <property type="term" value="F:oxidoreductase activity, acting on the CH-OH group of donors, NAD or NADP as acceptor"/>
    <property type="evidence" value="ECO:0007669"/>
    <property type="project" value="TreeGrafter"/>
</dbReference>
<gene>
    <name evidence="1" type="ORF">POJ06DRAFT_228666</name>
</gene>
<name>A0AAD7VPM3_9ASCO</name>
<dbReference type="Pfam" id="PF00106">
    <property type="entry name" value="adh_short"/>
    <property type="match status" value="1"/>
</dbReference>
<comment type="caution">
    <text evidence="1">The sequence shown here is derived from an EMBL/GenBank/DDBJ whole genome shotgun (WGS) entry which is preliminary data.</text>
</comment>
<dbReference type="PANTHER" id="PTHR45458:SF3">
    <property type="entry name" value="CHAIN DEHYDROGENASE (ATSC), PUTATIVE-RELATED"/>
    <property type="match status" value="1"/>
</dbReference>
<accession>A0AAD7VPM3</accession>
<sequence>MTPKVIVVTGTNRGIGLALATELSQRGDIVLATVRSKAKVIGTPLAALPNVKFVEMEADDFGSIDNAAAEIEGLAPEGIDELWNNLGVLNVGYGASVTSVRSVNPGDMASEYKINVIAPSYLTSKLLPLLEKRQTRKIIFMSSIVASVEFSKEHAQFMTEMEVPYSYSTTKTALNMAAWYFHNQLNSAGFTIVPIHPGVVLTDMNNSRGQISAEDSATGMLGIVDALSAADDFLLRSYDGSIIPW</sequence>
<proteinExistence type="predicted"/>
<dbReference type="RefSeq" id="XP_056040059.1">
    <property type="nucleotide sequence ID" value="XM_056185768.1"/>
</dbReference>
<dbReference type="InterPro" id="IPR002347">
    <property type="entry name" value="SDR_fam"/>
</dbReference>
<evidence type="ECO:0000313" key="2">
    <source>
        <dbReference type="Proteomes" id="UP001217417"/>
    </source>
</evidence>
<dbReference type="EMBL" id="JARPMG010000013">
    <property type="protein sequence ID" value="KAJ8096609.1"/>
    <property type="molecule type" value="Genomic_DNA"/>
</dbReference>
<protein>
    <recommendedName>
        <fullName evidence="3">NAD(P)-binding protein</fullName>
    </recommendedName>
</protein>
<dbReference type="GeneID" id="80880934"/>
<organism evidence="1 2">
    <name type="scientific">Lipomyces tetrasporus</name>
    <dbReference type="NCBI Taxonomy" id="54092"/>
    <lineage>
        <taxon>Eukaryota</taxon>
        <taxon>Fungi</taxon>
        <taxon>Dikarya</taxon>
        <taxon>Ascomycota</taxon>
        <taxon>Saccharomycotina</taxon>
        <taxon>Lipomycetes</taxon>
        <taxon>Lipomycetales</taxon>
        <taxon>Lipomycetaceae</taxon>
        <taxon>Lipomyces</taxon>
    </lineage>
</organism>
<dbReference type="PANTHER" id="PTHR45458">
    <property type="entry name" value="SHORT-CHAIN DEHYDROGENASE/REDUCTASE SDR"/>
    <property type="match status" value="1"/>
</dbReference>
<dbReference type="Gene3D" id="3.40.50.720">
    <property type="entry name" value="NAD(P)-binding Rossmann-like Domain"/>
    <property type="match status" value="1"/>
</dbReference>
<evidence type="ECO:0000313" key="1">
    <source>
        <dbReference type="EMBL" id="KAJ8096609.1"/>
    </source>
</evidence>
<dbReference type="PRINTS" id="PR00081">
    <property type="entry name" value="GDHRDH"/>
</dbReference>
<dbReference type="InterPro" id="IPR036291">
    <property type="entry name" value="NAD(P)-bd_dom_sf"/>
</dbReference>